<dbReference type="HOGENOM" id="CLU_035426_1_0_1"/>
<feature type="compositionally biased region" description="Polar residues" evidence="1">
    <location>
        <begin position="286"/>
        <end position="316"/>
    </location>
</feature>
<dbReference type="AlphaFoldDB" id="F9X5S4"/>
<dbReference type="Proteomes" id="UP000008062">
    <property type="component" value="Chromosome 3"/>
</dbReference>
<dbReference type="RefSeq" id="XP_003853874.1">
    <property type="nucleotide sequence ID" value="XM_003853826.1"/>
</dbReference>
<keyword evidence="3" id="KW-1185">Reference proteome</keyword>
<dbReference type="OrthoDB" id="5401193at2759"/>
<accession>F9X5S4</accession>
<feature type="compositionally biased region" description="Polar residues" evidence="1">
    <location>
        <begin position="354"/>
        <end position="392"/>
    </location>
</feature>
<evidence type="ECO:0000313" key="3">
    <source>
        <dbReference type="Proteomes" id="UP000008062"/>
    </source>
</evidence>
<dbReference type="GeneID" id="13404212"/>
<dbReference type="KEGG" id="ztr:MYCGRDRAFT_108651"/>
<feature type="compositionally biased region" description="Polar residues" evidence="1">
    <location>
        <begin position="186"/>
        <end position="209"/>
    </location>
</feature>
<feature type="region of interest" description="Disordered" evidence="1">
    <location>
        <begin position="27"/>
        <end position="60"/>
    </location>
</feature>
<dbReference type="OMA" id="YYDNQQW"/>
<reference evidence="2 3" key="1">
    <citation type="journal article" date="2011" name="PLoS Genet.">
        <title>Finished genome of the fungal wheat pathogen Mycosphaerella graminicola reveals dispensome structure, chromosome plasticity, and stealth pathogenesis.</title>
        <authorList>
            <person name="Goodwin S.B."/>
            <person name="Ben M'barek S."/>
            <person name="Dhillon B."/>
            <person name="Wittenberg A.H.J."/>
            <person name="Crane C.F."/>
            <person name="Hane J.K."/>
            <person name="Foster A.J."/>
            <person name="Van der Lee T.A.J."/>
            <person name="Grimwood J."/>
            <person name="Aerts A."/>
            <person name="Antoniw J."/>
            <person name="Bailey A."/>
            <person name="Bluhm B."/>
            <person name="Bowler J."/>
            <person name="Bristow J."/>
            <person name="van der Burgt A."/>
            <person name="Canto-Canche B."/>
            <person name="Churchill A.C.L."/>
            <person name="Conde-Ferraez L."/>
            <person name="Cools H.J."/>
            <person name="Coutinho P.M."/>
            <person name="Csukai M."/>
            <person name="Dehal P."/>
            <person name="De Wit P."/>
            <person name="Donzelli B."/>
            <person name="van de Geest H.C."/>
            <person name="van Ham R.C.H.J."/>
            <person name="Hammond-Kosack K.E."/>
            <person name="Henrissat B."/>
            <person name="Kilian A."/>
            <person name="Kobayashi A.K."/>
            <person name="Koopmann E."/>
            <person name="Kourmpetis Y."/>
            <person name="Kuzniar A."/>
            <person name="Lindquist E."/>
            <person name="Lombard V."/>
            <person name="Maliepaard C."/>
            <person name="Martins N."/>
            <person name="Mehrabi R."/>
            <person name="Nap J.P.H."/>
            <person name="Ponomarenko A."/>
            <person name="Rudd J.J."/>
            <person name="Salamov A."/>
            <person name="Schmutz J."/>
            <person name="Schouten H.J."/>
            <person name="Shapiro H."/>
            <person name="Stergiopoulos I."/>
            <person name="Torriani S.F.F."/>
            <person name="Tu H."/>
            <person name="de Vries R.P."/>
            <person name="Waalwijk C."/>
            <person name="Ware S.B."/>
            <person name="Wiebenga A."/>
            <person name="Zwiers L.-H."/>
            <person name="Oliver R.P."/>
            <person name="Grigoriev I.V."/>
            <person name="Kema G.H.J."/>
        </authorList>
    </citation>
    <scope>NUCLEOTIDE SEQUENCE [LARGE SCALE GENOMIC DNA]</scope>
    <source>
        <strain evidence="3">CBS 115943 / IPO323</strain>
    </source>
</reference>
<gene>
    <name evidence="2" type="ORF">MYCGRDRAFT_108651</name>
</gene>
<organism evidence="2 3">
    <name type="scientific">Zymoseptoria tritici (strain CBS 115943 / IPO323)</name>
    <name type="common">Speckled leaf blotch fungus</name>
    <name type="synonym">Septoria tritici</name>
    <dbReference type="NCBI Taxonomy" id="336722"/>
    <lineage>
        <taxon>Eukaryota</taxon>
        <taxon>Fungi</taxon>
        <taxon>Dikarya</taxon>
        <taxon>Ascomycota</taxon>
        <taxon>Pezizomycotina</taxon>
        <taxon>Dothideomycetes</taxon>
        <taxon>Dothideomycetidae</taxon>
        <taxon>Mycosphaerellales</taxon>
        <taxon>Mycosphaerellaceae</taxon>
        <taxon>Zymoseptoria</taxon>
    </lineage>
</organism>
<protein>
    <submittedName>
        <fullName evidence="2">Uncharacterized protein</fullName>
    </submittedName>
</protein>
<feature type="region of interest" description="Disordered" evidence="1">
    <location>
        <begin position="80"/>
        <end position="427"/>
    </location>
</feature>
<dbReference type="eggNOG" id="ENOG502QW4G">
    <property type="taxonomic scope" value="Eukaryota"/>
</dbReference>
<feature type="compositionally biased region" description="Gly residues" evidence="1">
    <location>
        <begin position="90"/>
        <end position="99"/>
    </location>
</feature>
<sequence length="427" mass="45132">MATRKWKTLIPAHTIFPPVAMAYYDNDNSSWSAQGRQPSWENQQRAPSRSATSSAMSQRYESSAFASQFEEIERATDNLMKSGKWYPGQAQGGAGGIGAGARREGSIPAAGRNFDFSSADPRLGGGPSRNPSVSEFDAARPGSAGLQGFYAGQRFPGGRQSEAEQVLQAKRRMAAQRERELRNYHQEQQYNRKTVSSSKASTDRSNSPAAMSEEDRRELIARQHRALYGENSSMYNADGTRAQGPDVRSPSDGRGPSPLAHGAFGKQVPSSVEGSVQMPPRDRAENTTSPVSNTPSQQFGLIHDSQNNRQSSSSPGASPPLVQGQGQKGGAGAVAPIGTRPPPGAGNQGAMNKRATTPLTPSSLSYGFNANDGQNANTGNVERTTSGPTNPGMTAEKNVGGLGKWGSGSSGWGSGKSNLAVQPSVWG</sequence>
<dbReference type="InParanoid" id="F9X5S4"/>
<dbReference type="EMBL" id="CM001198">
    <property type="protein sequence ID" value="EGP88850.1"/>
    <property type="molecule type" value="Genomic_DNA"/>
</dbReference>
<name>F9X5S4_ZYMTI</name>
<evidence type="ECO:0000256" key="1">
    <source>
        <dbReference type="SAM" id="MobiDB-lite"/>
    </source>
</evidence>
<evidence type="ECO:0000313" key="2">
    <source>
        <dbReference type="EMBL" id="EGP88850.1"/>
    </source>
</evidence>
<feature type="compositionally biased region" description="Gly residues" evidence="1">
    <location>
        <begin position="400"/>
        <end position="414"/>
    </location>
</feature>
<proteinExistence type="predicted"/>
<feature type="compositionally biased region" description="Basic and acidic residues" evidence="1">
    <location>
        <begin position="175"/>
        <end position="185"/>
    </location>
</feature>